<dbReference type="CDD" id="cd00448">
    <property type="entry name" value="YjgF_YER057c_UK114_family"/>
    <property type="match status" value="1"/>
</dbReference>
<dbReference type="FunFam" id="3.30.1330.40:FF:000001">
    <property type="entry name" value="L-PSP family endoribonuclease"/>
    <property type="match status" value="1"/>
</dbReference>
<dbReference type="SUPFAM" id="SSF55298">
    <property type="entry name" value="YjgF-like"/>
    <property type="match status" value="1"/>
</dbReference>
<sequence length="126" mass="13979">MKYISTEKAPKAIGPYSQAVVAGPLIFVSGQLPIDPVSGNLVEGEIEKKTERIFENIKAILGAADRKLDSVVKVTVFVKDMGNFAKINDVYERYFGDHKPARSFVEVSNLPKNSEIEIEMIAYSEK</sequence>
<dbReference type="GO" id="GO:0005829">
    <property type="term" value="C:cytosol"/>
    <property type="evidence" value="ECO:0007669"/>
    <property type="project" value="TreeGrafter"/>
</dbReference>
<dbReference type="InterPro" id="IPR019897">
    <property type="entry name" value="RidA_CS"/>
</dbReference>
<accession>A0A7V3REC7</accession>
<protein>
    <submittedName>
        <fullName evidence="2">RidA family protein</fullName>
    </submittedName>
</protein>
<dbReference type="InterPro" id="IPR006175">
    <property type="entry name" value="YjgF/YER057c/UK114"/>
</dbReference>
<dbReference type="PANTHER" id="PTHR11803">
    <property type="entry name" value="2-IMINOBUTANOATE/2-IMINOPROPANOATE DEAMINASE RIDA"/>
    <property type="match status" value="1"/>
</dbReference>
<organism evidence="2">
    <name type="scientific">Mesoaciditoga lauensis</name>
    <dbReference type="NCBI Taxonomy" id="1495039"/>
    <lineage>
        <taxon>Bacteria</taxon>
        <taxon>Thermotogati</taxon>
        <taxon>Thermotogota</taxon>
        <taxon>Thermotogae</taxon>
        <taxon>Mesoaciditogales</taxon>
        <taxon>Mesoaciditogaceae</taxon>
        <taxon>Mesoaciditoga</taxon>
    </lineage>
</organism>
<gene>
    <name evidence="2" type="ORF">ENX73_02880</name>
</gene>
<dbReference type="NCBIfam" id="TIGR00004">
    <property type="entry name" value="Rid family detoxifying hydrolase"/>
    <property type="match status" value="1"/>
</dbReference>
<dbReference type="Gene3D" id="3.30.1330.40">
    <property type="entry name" value="RutC-like"/>
    <property type="match status" value="1"/>
</dbReference>
<comment type="caution">
    <text evidence="2">The sequence shown here is derived from an EMBL/GenBank/DDBJ whole genome shotgun (WGS) entry which is preliminary data.</text>
</comment>
<dbReference type="Pfam" id="PF01042">
    <property type="entry name" value="Ribonuc_L-PSP"/>
    <property type="match status" value="1"/>
</dbReference>
<evidence type="ECO:0000313" key="2">
    <source>
        <dbReference type="EMBL" id="HGE75053.1"/>
    </source>
</evidence>
<evidence type="ECO:0000256" key="1">
    <source>
        <dbReference type="ARBA" id="ARBA00010552"/>
    </source>
</evidence>
<proteinExistence type="inferred from homology"/>
<name>A0A7V3REC7_9BACT</name>
<dbReference type="EMBL" id="DTPE01000115">
    <property type="protein sequence ID" value="HGE75053.1"/>
    <property type="molecule type" value="Genomic_DNA"/>
</dbReference>
<dbReference type="InterPro" id="IPR035959">
    <property type="entry name" value="RutC-like_sf"/>
</dbReference>
<dbReference type="InterPro" id="IPR006056">
    <property type="entry name" value="RidA"/>
</dbReference>
<dbReference type="GO" id="GO:0019239">
    <property type="term" value="F:deaminase activity"/>
    <property type="evidence" value="ECO:0007669"/>
    <property type="project" value="TreeGrafter"/>
</dbReference>
<dbReference type="PROSITE" id="PS01094">
    <property type="entry name" value="UPF0076"/>
    <property type="match status" value="1"/>
</dbReference>
<dbReference type="AlphaFoldDB" id="A0A7V3REC7"/>
<reference evidence="2" key="1">
    <citation type="journal article" date="2020" name="mSystems">
        <title>Genome- and Community-Level Interaction Insights into Carbon Utilization and Element Cycling Functions of Hydrothermarchaeota in Hydrothermal Sediment.</title>
        <authorList>
            <person name="Zhou Z."/>
            <person name="Liu Y."/>
            <person name="Xu W."/>
            <person name="Pan J."/>
            <person name="Luo Z.H."/>
            <person name="Li M."/>
        </authorList>
    </citation>
    <scope>NUCLEOTIDE SEQUENCE [LARGE SCALE GENOMIC DNA]</scope>
    <source>
        <strain evidence="2">SpSt-966</strain>
    </source>
</reference>
<comment type="similarity">
    <text evidence="1">Belongs to the RutC family.</text>
</comment>
<dbReference type="PANTHER" id="PTHR11803:SF39">
    <property type="entry name" value="2-IMINOBUTANOATE_2-IMINOPROPANOATE DEAMINASE"/>
    <property type="match status" value="1"/>
</dbReference>